<name>A0A9W6SK53_9ACTN</name>
<proteinExistence type="predicted"/>
<keyword evidence="2" id="KW-1185">Reference proteome</keyword>
<dbReference type="Proteomes" id="UP001165079">
    <property type="component" value="Unassembled WGS sequence"/>
</dbReference>
<reference evidence="1" key="1">
    <citation type="submission" date="2023-03" db="EMBL/GenBank/DDBJ databases">
        <title>Actinorhabdospora filicis NBRC 111898.</title>
        <authorList>
            <person name="Ichikawa N."/>
            <person name="Sato H."/>
            <person name="Tonouchi N."/>
        </authorList>
    </citation>
    <scope>NUCLEOTIDE SEQUENCE</scope>
    <source>
        <strain evidence="1">NBRC 111898</strain>
    </source>
</reference>
<accession>A0A9W6SK53</accession>
<evidence type="ECO:0000313" key="1">
    <source>
        <dbReference type="EMBL" id="GLZ77718.1"/>
    </source>
</evidence>
<protein>
    <submittedName>
        <fullName evidence="1">Uncharacterized protein</fullName>
    </submittedName>
</protein>
<gene>
    <name evidence="1" type="ORF">Afil01_25250</name>
</gene>
<dbReference type="EMBL" id="BSTX01000001">
    <property type="protein sequence ID" value="GLZ77718.1"/>
    <property type="molecule type" value="Genomic_DNA"/>
</dbReference>
<dbReference type="AlphaFoldDB" id="A0A9W6SK53"/>
<evidence type="ECO:0000313" key="2">
    <source>
        <dbReference type="Proteomes" id="UP001165079"/>
    </source>
</evidence>
<comment type="caution">
    <text evidence="1">The sequence shown here is derived from an EMBL/GenBank/DDBJ whole genome shotgun (WGS) entry which is preliminary data.</text>
</comment>
<organism evidence="1 2">
    <name type="scientific">Actinorhabdospora filicis</name>
    <dbReference type="NCBI Taxonomy" id="1785913"/>
    <lineage>
        <taxon>Bacteria</taxon>
        <taxon>Bacillati</taxon>
        <taxon>Actinomycetota</taxon>
        <taxon>Actinomycetes</taxon>
        <taxon>Micromonosporales</taxon>
        <taxon>Micromonosporaceae</taxon>
        <taxon>Actinorhabdospora</taxon>
    </lineage>
</organism>
<sequence length="138" mass="14973">MLIMAVLTIIGYAVWVAAYHPTPYDRLQGADPDGATACQDLSDWLADPSMPYPVYHMELIGWHASLATTADIRATAGLVASDARFADLRQTAYGVYRQYGYNGSTAYADDLATLDRACSSHGLRMPDFHPVDLNATAA</sequence>